<accession>A0A8S0PKK7</accession>
<feature type="transmembrane region" description="Helical" evidence="1">
    <location>
        <begin position="293"/>
        <end position="312"/>
    </location>
</feature>
<protein>
    <recommendedName>
        <fullName evidence="4">F-box protein</fullName>
    </recommendedName>
</protein>
<dbReference type="EMBL" id="CACTIH010000093">
    <property type="protein sequence ID" value="CAA2953558.1"/>
    <property type="molecule type" value="Genomic_DNA"/>
</dbReference>
<evidence type="ECO:0008006" key="4">
    <source>
        <dbReference type="Google" id="ProtNLM"/>
    </source>
</evidence>
<keyword evidence="1" id="KW-1133">Transmembrane helix</keyword>
<dbReference type="AlphaFoldDB" id="A0A8S0PKK7"/>
<dbReference type="PANTHER" id="PTHR33358:SF12">
    <property type="entry name" value="F-BOX PROTEIN WITH A DOMAIN PROTEIN"/>
    <property type="match status" value="1"/>
</dbReference>
<gene>
    <name evidence="2" type="ORF">OLEA9_A075961</name>
</gene>
<keyword evidence="1" id="KW-0812">Transmembrane</keyword>
<keyword evidence="3" id="KW-1185">Reference proteome</keyword>
<feature type="transmembrane region" description="Helical" evidence="1">
    <location>
        <begin position="113"/>
        <end position="137"/>
    </location>
</feature>
<reference evidence="2 3" key="1">
    <citation type="submission" date="2019-12" db="EMBL/GenBank/DDBJ databases">
        <authorList>
            <person name="Alioto T."/>
            <person name="Alioto T."/>
            <person name="Gomez Garrido J."/>
        </authorList>
    </citation>
    <scope>NUCLEOTIDE SEQUENCE [LARGE SCALE GENOMIC DNA]</scope>
</reference>
<feature type="transmembrane region" description="Helical" evidence="1">
    <location>
        <begin position="318"/>
        <end position="338"/>
    </location>
</feature>
<feature type="transmembrane region" description="Helical" evidence="1">
    <location>
        <begin position="143"/>
        <end position="163"/>
    </location>
</feature>
<dbReference type="Proteomes" id="UP000594638">
    <property type="component" value="Unassembled WGS sequence"/>
</dbReference>
<sequence length="389" mass="42487">MASPQTSSNVCSSSSSSWSRRGRIIRATINVPRRLTNISLPGLKTKGMGEELDLHNCTDRKRSPIDVNMFKRNDNNGHDPLVMAKLYAILEAVADRVEMYKNIGEQRNNWNSLLLTSINALTLLTAAMAGIAATNVIGGAAPVAALKLSSTIMYLSAIGMLSIMNKIQPSQLAEEQRNATRLLKQLHNQSQTIIAMGNPTTSDVKEMMEKVLALDKAYPLPLLGAMLEKFPENVEPAVWWPEQRPRQTKGLDGKKGWNGMLEEEMREISCAMGNKDEADYLRLGGKALKLNKFLAIGGPVLTGLAALGSAFVGSPNHGSWAVVLGVVAGALASVVNTIEHGGQVGMVFEMYRSNAGFFRLMEESIESNLIGKDMERRENVELFEMKVAL</sequence>
<evidence type="ECO:0000313" key="3">
    <source>
        <dbReference type="Proteomes" id="UP000594638"/>
    </source>
</evidence>
<keyword evidence="1" id="KW-0472">Membrane</keyword>
<dbReference type="InterPro" id="IPR027949">
    <property type="entry name" value="Chloroplast_duf"/>
</dbReference>
<dbReference type="OrthoDB" id="1897643at2759"/>
<dbReference type="PANTHER" id="PTHR33358">
    <property type="entry name" value="F-BOX PROTEIN WITH A DOMAIN PROTEIN"/>
    <property type="match status" value="1"/>
</dbReference>
<name>A0A8S0PKK7_OLEEU</name>
<proteinExistence type="predicted"/>
<comment type="caution">
    <text evidence="2">The sequence shown here is derived from an EMBL/GenBank/DDBJ whole genome shotgun (WGS) entry which is preliminary data.</text>
</comment>
<organism evidence="2 3">
    <name type="scientific">Olea europaea subsp. europaea</name>
    <dbReference type="NCBI Taxonomy" id="158383"/>
    <lineage>
        <taxon>Eukaryota</taxon>
        <taxon>Viridiplantae</taxon>
        <taxon>Streptophyta</taxon>
        <taxon>Embryophyta</taxon>
        <taxon>Tracheophyta</taxon>
        <taxon>Spermatophyta</taxon>
        <taxon>Magnoliopsida</taxon>
        <taxon>eudicotyledons</taxon>
        <taxon>Gunneridae</taxon>
        <taxon>Pentapetalae</taxon>
        <taxon>asterids</taxon>
        <taxon>lamiids</taxon>
        <taxon>Lamiales</taxon>
        <taxon>Oleaceae</taxon>
        <taxon>Oleeae</taxon>
        <taxon>Olea</taxon>
    </lineage>
</organism>
<dbReference type="Gramene" id="OE9A075961T1">
    <property type="protein sequence ID" value="OE9A075961C1"/>
    <property type="gene ID" value="OE9A075961"/>
</dbReference>
<evidence type="ECO:0000256" key="1">
    <source>
        <dbReference type="SAM" id="Phobius"/>
    </source>
</evidence>
<evidence type="ECO:0000313" key="2">
    <source>
        <dbReference type="EMBL" id="CAA2953558.1"/>
    </source>
</evidence>
<dbReference type="Pfam" id="PF14476">
    <property type="entry name" value="Chloroplast_duf"/>
    <property type="match status" value="1"/>
</dbReference>